<evidence type="ECO:0000259" key="2">
    <source>
        <dbReference type="PROSITE" id="PS50097"/>
    </source>
</evidence>
<protein>
    <recommendedName>
        <fullName evidence="2">BTB domain-containing protein</fullName>
    </recommendedName>
</protein>
<feature type="region of interest" description="Disordered" evidence="1">
    <location>
        <begin position="88"/>
        <end position="113"/>
    </location>
</feature>
<gene>
    <name evidence="3" type="ORF">OHK93_000944</name>
</gene>
<dbReference type="PANTHER" id="PTHR47843:SF2">
    <property type="entry name" value="BTB DOMAIN-CONTAINING PROTEIN"/>
    <property type="match status" value="1"/>
</dbReference>
<dbReference type="InterPro" id="IPR000210">
    <property type="entry name" value="BTB/POZ_dom"/>
</dbReference>
<feature type="compositionally biased region" description="Polar residues" evidence="1">
    <location>
        <begin position="219"/>
        <end position="228"/>
    </location>
</feature>
<feature type="region of interest" description="Disordered" evidence="1">
    <location>
        <begin position="211"/>
        <end position="231"/>
    </location>
</feature>
<sequence length="325" mass="35915">MTATKTSPKRNGSSSKTLVTVTAPVPVSPAVQFPTPATPTRHLFRTPITISTGPRSKPFPIHLEILLTISPFFAAAYNPSYTFRDSPASRPVTSSTSYSHASPPSSSSTFSNLSLPSINPEDFEYFVQWLYTRTLDHEDLSGPHPAYFKLIRLYGLADQLQITALKNKIVDELAMVADRTNSCPTPDDTRTVWNDESGCAAASSSLDRYYRRPRGGSVSEDSGSTSVASGEERQVGTAALIGAGGGEGGLRELISDLFAWKKTDRLIAEHADQWDERFLREVVVKLKREMMKGDKAPWRERGRACRRYHMHDEWAPMCEGIAKGE</sequence>
<dbReference type="CDD" id="cd18186">
    <property type="entry name" value="BTB_POZ_ZBTB_KLHL-like"/>
    <property type="match status" value="1"/>
</dbReference>
<reference evidence="3" key="1">
    <citation type="journal article" date="2023" name="Genome Biol. Evol.">
        <title>First Whole Genome Sequence and Flow Cytometry Genome Size Data for the Lichen-Forming Fungus Ramalina farinacea (Ascomycota).</title>
        <authorList>
            <person name="Llewellyn T."/>
            <person name="Mian S."/>
            <person name="Hill R."/>
            <person name="Leitch I.J."/>
            <person name="Gaya E."/>
        </authorList>
    </citation>
    <scope>NUCLEOTIDE SEQUENCE</scope>
    <source>
        <strain evidence="3">LIQ254RAFAR</strain>
    </source>
</reference>
<feature type="domain" description="BTB" evidence="2">
    <location>
        <begin position="46"/>
        <end position="139"/>
    </location>
</feature>
<dbReference type="AlphaFoldDB" id="A0AA43QRD0"/>
<evidence type="ECO:0000313" key="4">
    <source>
        <dbReference type="Proteomes" id="UP001161017"/>
    </source>
</evidence>
<comment type="caution">
    <text evidence="3">The sequence shown here is derived from an EMBL/GenBank/DDBJ whole genome shotgun (WGS) entry which is preliminary data.</text>
</comment>
<dbReference type="Proteomes" id="UP001161017">
    <property type="component" value="Unassembled WGS sequence"/>
</dbReference>
<dbReference type="SUPFAM" id="SSF54695">
    <property type="entry name" value="POZ domain"/>
    <property type="match status" value="1"/>
</dbReference>
<dbReference type="Gene3D" id="3.30.710.10">
    <property type="entry name" value="Potassium Channel Kv1.1, Chain A"/>
    <property type="match status" value="1"/>
</dbReference>
<organism evidence="3 4">
    <name type="scientific">Ramalina farinacea</name>
    <dbReference type="NCBI Taxonomy" id="258253"/>
    <lineage>
        <taxon>Eukaryota</taxon>
        <taxon>Fungi</taxon>
        <taxon>Dikarya</taxon>
        <taxon>Ascomycota</taxon>
        <taxon>Pezizomycotina</taxon>
        <taxon>Lecanoromycetes</taxon>
        <taxon>OSLEUM clade</taxon>
        <taxon>Lecanoromycetidae</taxon>
        <taxon>Lecanorales</taxon>
        <taxon>Lecanorineae</taxon>
        <taxon>Ramalinaceae</taxon>
        <taxon>Ramalina</taxon>
    </lineage>
</organism>
<name>A0AA43QRD0_9LECA</name>
<evidence type="ECO:0000313" key="3">
    <source>
        <dbReference type="EMBL" id="MDI1489746.1"/>
    </source>
</evidence>
<dbReference type="EMBL" id="JAPUFD010000010">
    <property type="protein sequence ID" value="MDI1489746.1"/>
    <property type="molecule type" value="Genomic_DNA"/>
</dbReference>
<feature type="compositionally biased region" description="Low complexity" evidence="1">
    <location>
        <begin position="93"/>
        <end position="113"/>
    </location>
</feature>
<keyword evidence="4" id="KW-1185">Reference proteome</keyword>
<dbReference type="PANTHER" id="PTHR47843">
    <property type="entry name" value="BTB DOMAIN-CONTAINING PROTEIN-RELATED"/>
    <property type="match status" value="1"/>
</dbReference>
<proteinExistence type="predicted"/>
<evidence type="ECO:0000256" key="1">
    <source>
        <dbReference type="SAM" id="MobiDB-lite"/>
    </source>
</evidence>
<accession>A0AA43QRD0</accession>
<dbReference type="InterPro" id="IPR011333">
    <property type="entry name" value="SKP1/BTB/POZ_sf"/>
</dbReference>
<dbReference type="PROSITE" id="PS50097">
    <property type="entry name" value="BTB"/>
    <property type="match status" value="1"/>
</dbReference>